<keyword evidence="12" id="KW-1185">Reference proteome</keyword>
<reference evidence="10 12" key="1">
    <citation type="journal article" date="2021" name="Mol. Ecol.">
        <title>Polar bear-adapted Ursidibacter maritimus are remarkably conserved after generations in captivity.</title>
        <authorList>
            <person name="Espinosa-Gongora C."/>
            <person name="Hansen M.J."/>
            <person name="Bertelsen M.F."/>
            <person name="Bojesen A.M."/>
        </authorList>
    </citation>
    <scope>NUCLEOTIDE SEQUENCE</scope>
    <source>
        <strain evidence="10">Pb43105x</strain>
        <strain evidence="9 12">Pb43106</strain>
    </source>
</reference>
<comment type="cofactor">
    <cofactor evidence="7">
        <name>FMN</name>
        <dbReference type="ChEBI" id="CHEBI:58210"/>
    </cofactor>
    <text evidence="7">Binds 1 FMN non-covalently per subunit.</text>
</comment>
<evidence type="ECO:0000313" key="11">
    <source>
        <dbReference type="Proteomes" id="UP000732858"/>
    </source>
</evidence>
<dbReference type="EC" id="1.3.5.3" evidence="7"/>
<dbReference type="GO" id="GO:0006782">
    <property type="term" value="P:protoporphyrinogen IX biosynthetic process"/>
    <property type="evidence" value="ECO:0007669"/>
    <property type="project" value="UniProtKB-UniRule"/>
</dbReference>
<dbReference type="InterPro" id="IPR052200">
    <property type="entry name" value="Protoporphyrinogen_IX_DH"/>
</dbReference>
<dbReference type="AlphaFoldDB" id="A0A949WJP7"/>
<dbReference type="GO" id="GO:0004729">
    <property type="term" value="F:oxygen-dependent protoporphyrinogen oxidase activity"/>
    <property type="evidence" value="ECO:0007669"/>
    <property type="project" value="InterPro"/>
</dbReference>
<keyword evidence="7" id="KW-1003">Cell membrane</keyword>
<accession>A0A949WJP7</accession>
<comment type="similarity">
    <text evidence="7">Belongs to the HemG family.</text>
</comment>
<dbReference type="InterPro" id="IPR026816">
    <property type="entry name" value="Flavodoxin_dom"/>
</dbReference>
<dbReference type="PROSITE" id="PS50902">
    <property type="entry name" value="FLAVODOXIN_LIKE"/>
    <property type="match status" value="1"/>
</dbReference>
<dbReference type="HAMAP" id="MF_00853">
    <property type="entry name" value="HemG"/>
    <property type="match status" value="1"/>
</dbReference>
<protein>
    <recommendedName>
        <fullName evidence="7">Protoporphyrinogen IX dehydrogenase [quinone]</fullName>
        <ecNumber evidence="7">1.3.5.3</ecNumber>
    </recommendedName>
    <alternativeName>
        <fullName evidence="7">Protoporphyrinogen IX dehydrogenase [menaquinone]</fullName>
    </alternativeName>
    <alternativeName>
        <fullName evidence="7">Protoporphyrinogen IX dehydrogenase [ubiquinone]</fullName>
    </alternativeName>
    <alternativeName>
        <fullName evidence="7">Protoporphyrinogen oxidase</fullName>
        <shortName evidence="7">PPO</shortName>
    </alternativeName>
</protein>
<comment type="subcellular location">
    <subcellularLocation>
        <location evidence="7">Cell membrane</location>
        <topology evidence="7">Peripheral membrane protein</topology>
    </subcellularLocation>
</comment>
<evidence type="ECO:0000256" key="5">
    <source>
        <dbReference type="ARBA" id="ARBA00023136"/>
    </source>
</evidence>
<keyword evidence="5" id="KW-0472">Membrane</keyword>
<comment type="pathway">
    <text evidence="7">Porphyrin-containing compound metabolism; protoporphyrin-IX biosynthesis; protoporphyrin-IX from protoporphyrinogen-IX: step 1/1.</text>
</comment>
<proteinExistence type="inferred from homology"/>
<keyword evidence="3 7" id="KW-0547">Nucleotide-binding</keyword>
<dbReference type="PANTHER" id="PTHR38030">
    <property type="entry name" value="PROTOPORPHYRINOGEN IX DEHYDROGENASE [MENAQUINONE]"/>
    <property type="match status" value="1"/>
</dbReference>
<dbReference type="InterPro" id="IPR008254">
    <property type="entry name" value="Flavodoxin/NO_synth"/>
</dbReference>
<comment type="catalytic activity">
    <reaction evidence="7">
        <text>protoporphyrinogen IX + 3 a quinone = protoporphyrin IX + 3 a quinol</text>
        <dbReference type="Rhea" id="RHEA:65032"/>
        <dbReference type="ChEBI" id="CHEBI:24646"/>
        <dbReference type="ChEBI" id="CHEBI:57306"/>
        <dbReference type="ChEBI" id="CHEBI:57307"/>
        <dbReference type="ChEBI" id="CHEBI:132124"/>
        <dbReference type="EC" id="1.3.5.3"/>
    </reaction>
</comment>
<evidence type="ECO:0000256" key="3">
    <source>
        <dbReference type="ARBA" id="ARBA00022741"/>
    </source>
</evidence>
<comment type="caution">
    <text evidence="10">The sequence shown here is derived from an EMBL/GenBank/DDBJ whole genome shotgun (WGS) entry which is preliminary data.</text>
</comment>
<evidence type="ECO:0000256" key="7">
    <source>
        <dbReference type="HAMAP-Rule" id="MF_00853"/>
    </source>
</evidence>
<comment type="function">
    <text evidence="7">Catalyzes the 6-electron oxidation of protoporphyrinogen IX to form protoporphyrin IX; under anaerobic conditions uses menaquinone as an electron acceptor, under aerobic conditions uses ubiquinone as an electron acceptor.</text>
</comment>
<keyword evidence="1 7" id="KW-0285">Flavoprotein</keyword>
<dbReference type="EMBL" id="JABUMC010000014">
    <property type="protein sequence ID" value="MBV6547066.1"/>
    <property type="molecule type" value="Genomic_DNA"/>
</dbReference>
<keyword evidence="6 7" id="KW-0627">Porphyrin biosynthesis</keyword>
<dbReference type="GO" id="GO:0070819">
    <property type="term" value="F:menaquinone-dependent protoporphyrinogen oxidase activity"/>
    <property type="evidence" value="ECO:0007669"/>
    <property type="project" value="UniProtKB-UniRule"/>
</dbReference>
<keyword evidence="2 7" id="KW-0288">FMN</keyword>
<evidence type="ECO:0000259" key="8">
    <source>
        <dbReference type="PROSITE" id="PS50902"/>
    </source>
</evidence>
<evidence type="ECO:0000256" key="6">
    <source>
        <dbReference type="ARBA" id="ARBA00023244"/>
    </source>
</evidence>
<dbReference type="NCBIfam" id="NF008316">
    <property type="entry name" value="PRK11104.1"/>
    <property type="match status" value="1"/>
</dbReference>
<evidence type="ECO:0000313" key="9">
    <source>
        <dbReference type="EMBL" id="MBV6532273.1"/>
    </source>
</evidence>
<dbReference type="InterPro" id="IPR029039">
    <property type="entry name" value="Flavoprotein-like_sf"/>
</dbReference>
<dbReference type="InterPro" id="IPR044264">
    <property type="entry name" value="HemG"/>
</dbReference>
<comment type="catalytic activity">
    <reaction evidence="7">
        <text>protoporphyrinogen IX + 3 a menaquinone = protoporphyrin IX + 3 a menaquinol</text>
        <dbReference type="Rhea" id="RHEA:27409"/>
        <dbReference type="Rhea" id="RHEA-COMP:9537"/>
        <dbReference type="Rhea" id="RHEA-COMP:9539"/>
        <dbReference type="ChEBI" id="CHEBI:16374"/>
        <dbReference type="ChEBI" id="CHEBI:18151"/>
        <dbReference type="ChEBI" id="CHEBI:57306"/>
        <dbReference type="ChEBI" id="CHEBI:57307"/>
        <dbReference type="EC" id="1.3.5.3"/>
    </reaction>
</comment>
<organism evidence="10 11">
    <name type="scientific">Ursidibacter maritimus</name>
    <dbReference type="NCBI Taxonomy" id="1331689"/>
    <lineage>
        <taxon>Bacteria</taxon>
        <taxon>Pseudomonadati</taxon>
        <taxon>Pseudomonadota</taxon>
        <taxon>Gammaproteobacteria</taxon>
        <taxon>Pasteurellales</taxon>
        <taxon>Pasteurellaceae</taxon>
        <taxon>Ursidibacter</taxon>
    </lineage>
</organism>
<name>A0A949WJP7_9PAST</name>
<dbReference type="GO" id="GO:0009055">
    <property type="term" value="F:electron transfer activity"/>
    <property type="evidence" value="ECO:0007669"/>
    <property type="project" value="InterPro"/>
</dbReference>
<dbReference type="PROSITE" id="PS00201">
    <property type="entry name" value="FLAVODOXIN"/>
    <property type="match status" value="1"/>
</dbReference>
<dbReference type="GO" id="GO:0010181">
    <property type="term" value="F:FMN binding"/>
    <property type="evidence" value="ECO:0007669"/>
    <property type="project" value="UniProtKB-UniRule"/>
</dbReference>
<evidence type="ECO:0000256" key="4">
    <source>
        <dbReference type="ARBA" id="ARBA00023002"/>
    </source>
</evidence>
<gene>
    <name evidence="7 10" type="primary">hemG</name>
    <name evidence="9" type="ORF">HT657_09065</name>
    <name evidence="10" type="ORF">HT672_07190</name>
</gene>
<dbReference type="SUPFAM" id="SSF52218">
    <property type="entry name" value="Flavoproteins"/>
    <property type="match status" value="1"/>
</dbReference>
<sequence length="178" mass="20837">MKTLILYLTRDGQTQKIAEKIASELQQEQTDVCILSLRENPNISADYLQQFGTIVVGASIRYGHFDPLLTQFINQHYALLNQKKSAFFSVNLTARKADKNSPETNVYTRKLLARIKWQPDLVEVMAGALFYPRYRWFDRVMIRFIMKITGGETDTSREYEYTDWHKVITFSQQIRKLS</sequence>
<dbReference type="GeneID" id="65548223"/>
<dbReference type="OrthoDB" id="9795729at2"/>
<dbReference type="RefSeq" id="WP_157402440.1">
    <property type="nucleotide sequence ID" value="NZ_JABULY010000007.1"/>
</dbReference>
<dbReference type="Proteomes" id="UP001196379">
    <property type="component" value="Unassembled WGS sequence"/>
</dbReference>
<keyword evidence="4 7" id="KW-0560">Oxidoreductase</keyword>
<evidence type="ECO:0000313" key="12">
    <source>
        <dbReference type="Proteomes" id="UP001196379"/>
    </source>
</evidence>
<evidence type="ECO:0000256" key="2">
    <source>
        <dbReference type="ARBA" id="ARBA00022643"/>
    </source>
</evidence>
<evidence type="ECO:0000256" key="1">
    <source>
        <dbReference type="ARBA" id="ARBA00022630"/>
    </source>
</evidence>
<dbReference type="EMBL" id="JABULY010000007">
    <property type="protein sequence ID" value="MBV6532273.1"/>
    <property type="molecule type" value="Genomic_DNA"/>
</dbReference>
<dbReference type="Proteomes" id="UP000732858">
    <property type="component" value="Unassembled WGS sequence"/>
</dbReference>
<comment type="catalytic activity">
    <reaction evidence="7">
        <text>protoporphyrinogen IX + 3 a ubiquinone = protoporphyrin IX + 3 a ubiquinol</text>
        <dbReference type="Rhea" id="RHEA:63936"/>
        <dbReference type="Rhea" id="RHEA-COMP:9565"/>
        <dbReference type="Rhea" id="RHEA-COMP:9566"/>
        <dbReference type="ChEBI" id="CHEBI:16389"/>
        <dbReference type="ChEBI" id="CHEBI:17976"/>
        <dbReference type="ChEBI" id="CHEBI:57306"/>
        <dbReference type="ChEBI" id="CHEBI:57307"/>
    </reaction>
</comment>
<dbReference type="Gene3D" id="3.40.50.360">
    <property type="match status" value="1"/>
</dbReference>
<dbReference type="PANTHER" id="PTHR38030:SF2">
    <property type="entry name" value="PROTOPORPHYRINOGEN IX DEHYDROGENASE [QUINONE]"/>
    <property type="match status" value="1"/>
</dbReference>
<dbReference type="InterPro" id="IPR001226">
    <property type="entry name" value="Flavodoxin_CS"/>
</dbReference>
<feature type="domain" description="Flavodoxin-like" evidence="8">
    <location>
        <begin position="3"/>
        <end position="169"/>
    </location>
</feature>
<evidence type="ECO:0000313" key="10">
    <source>
        <dbReference type="EMBL" id="MBV6547066.1"/>
    </source>
</evidence>
<dbReference type="Pfam" id="PF12724">
    <property type="entry name" value="Flavodoxin_5"/>
    <property type="match status" value="1"/>
</dbReference>
<dbReference type="GO" id="GO:0005886">
    <property type="term" value="C:plasma membrane"/>
    <property type="evidence" value="ECO:0007669"/>
    <property type="project" value="UniProtKB-SubCell"/>
</dbReference>